<name>A0A5P8JRP7_9LACO</name>
<proteinExistence type="inferred from homology"/>
<protein>
    <submittedName>
        <fullName evidence="5">Replication initiation protein</fullName>
    </submittedName>
</protein>
<dbReference type="AlphaFoldDB" id="A0A5P8JRP7"/>
<evidence type="ECO:0000313" key="6">
    <source>
        <dbReference type="Proteomes" id="UP000388452"/>
    </source>
</evidence>
<reference evidence="5 6" key="1">
    <citation type="submission" date="2019-10" db="EMBL/GenBank/DDBJ databases">
        <title>Genome sequencing of Lactobacillus manihotivorans.</title>
        <authorList>
            <person name="Kim K."/>
        </authorList>
    </citation>
    <scope>NUCLEOTIDE SEQUENCE [LARGE SCALE GENOMIC DNA]</scope>
    <source>
        <strain evidence="5 6">LM010</strain>
    </source>
</reference>
<dbReference type="Proteomes" id="UP000388452">
    <property type="component" value="Chromosome"/>
</dbReference>
<evidence type="ECO:0000259" key="3">
    <source>
        <dbReference type="Pfam" id="PF07261"/>
    </source>
</evidence>
<feature type="compositionally biased region" description="Basic and acidic residues" evidence="2">
    <location>
        <begin position="409"/>
        <end position="419"/>
    </location>
</feature>
<dbReference type="Pfam" id="PF25888">
    <property type="entry name" value="WHD_DnaB"/>
    <property type="match status" value="1"/>
</dbReference>
<dbReference type="InterPro" id="IPR058660">
    <property type="entry name" value="WHD_DnaB"/>
</dbReference>
<comment type="similarity">
    <text evidence="1">Belongs to the DnaB/DnaD family.</text>
</comment>
<feature type="domain" description="DnaB/C C-terminal" evidence="3">
    <location>
        <begin position="328"/>
        <end position="389"/>
    </location>
</feature>
<feature type="domain" description="Replicative helicase loading/DNA remodeling protein DnaB N-terminal winged helix" evidence="4">
    <location>
        <begin position="11"/>
        <end position="265"/>
    </location>
</feature>
<evidence type="ECO:0000256" key="2">
    <source>
        <dbReference type="SAM" id="MobiDB-lite"/>
    </source>
</evidence>
<dbReference type="InterPro" id="IPR006343">
    <property type="entry name" value="DnaB/C_C"/>
</dbReference>
<evidence type="ECO:0000259" key="4">
    <source>
        <dbReference type="Pfam" id="PF25888"/>
    </source>
</evidence>
<feature type="region of interest" description="Disordered" evidence="2">
    <location>
        <begin position="393"/>
        <end position="435"/>
    </location>
</feature>
<gene>
    <name evidence="5" type="ORF">LM010_09210</name>
</gene>
<accession>A0A5P8JRP7</accession>
<dbReference type="RefSeq" id="WP_056964109.1">
    <property type="nucleotide sequence ID" value="NZ_CP045068.1"/>
</dbReference>
<organism evidence="5 6">
    <name type="scientific">Lacticaseibacillus manihotivorans</name>
    <dbReference type="NCBI Taxonomy" id="88233"/>
    <lineage>
        <taxon>Bacteria</taxon>
        <taxon>Bacillati</taxon>
        <taxon>Bacillota</taxon>
        <taxon>Bacilli</taxon>
        <taxon>Lactobacillales</taxon>
        <taxon>Lactobacillaceae</taxon>
        <taxon>Lacticaseibacillus</taxon>
    </lineage>
</organism>
<dbReference type="Pfam" id="PF07261">
    <property type="entry name" value="DnaB_2"/>
    <property type="match status" value="1"/>
</dbReference>
<evidence type="ECO:0000256" key="1">
    <source>
        <dbReference type="ARBA" id="ARBA00093462"/>
    </source>
</evidence>
<evidence type="ECO:0000313" key="5">
    <source>
        <dbReference type="EMBL" id="QFQ91592.1"/>
    </source>
</evidence>
<dbReference type="EMBL" id="CP045068">
    <property type="protein sequence ID" value="QFQ91592.1"/>
    <property type="molecule type" value="Genomic_DNA"/>
</dbReference>
<feature type="compositionally biased region" description="Low complexity" evidence="2">
    <location>
        <begin position="423"/>
        <end position="435"/>
    </location>
</feature>
<sequence length="454" mass="51476">MERPQNFMAQDDYLVAQATYFSNVDQHVAVSLYQPLVGPVAMALYLSLWQEAKPLPLVSDRRSQTRLLDLLNIGVDALYDARVHLEAVGLMKTYTTTDAISRYYAYELYAPVTPQAFFNDDLLGMLLYDRVGDARYTELAQEFALHPVRRDDWQDVSANFLDVYHLTNVLETPQAATQAQQNLALKPQPEVTLADDGGYDWELLAATLARTNIQPGEIDKNRAALYEIARFYGLEVPEFARQIQKAVDVITGKLNMRQLRQFIEQSYRKQDKPAFSDQKTKVNAAPVASSTINDLTPQEADLLKRANTQAPRTFLENTKKAKNSRAYAASNETYALRDLVTRQVFPDATVNILIDYVLRSYDSLSQALLNGFVQRWITANVTTPESAILQIRKEAQQPVKNSRNSKRPNRQEETPDWMKPDYQPVSKPVSVQSKQSIQAGLDRLKAMRKKGSES</sequence>